<evidence type="ECO:0000256" key="4">
    <source>
        <dbReference type="ARBA" id="ARBA00022729"/>
    </source>
</evidence>
<evidence type="ECO:0000256" key="5">
    <source>
        <dbReference type="ARBA" id="ARBA00022737"/>
    </source>
</evidence>
<gene>
    <name evidence="12" type="ORF">JOQ06_007888</name>
</gene>
<protein>
    <recommendedName>
        <fullName evidence="2">Golgi apparatus protein 1</fullName>
    </recommendedName>
</protein>
<dbReference type="InterPro" id="IPR039728">
    <property type="entry name" value="GLG1"/>
</dbReference>
<keyword evidence="13" id="KW-1185">Reference proteome</keyword>
<keyword evidence="6" id="KW-0730">Sialic acid</keyword>
<dbReference type="PROSITE" id="PS51289">
    <property type="entry name" value="GLG1_C_RICH"/>
    <property type="match status" value="1"/>
</dbReference>
<keyword evidence="5" id="KW-0677">Repeat</keyword>
<evidence type="ECO:0000256" key="2">
    <source>
        <dbReference type="ARBA" id="ARBA00018563"/>
    </source>
</evidence>
<organism evidence="12 13">
    <name type="scientific">Pogonophryne albipinna</name>
    <dbReference type="NCBI Taxonomy" id="1090488"/>
    <lineage>
        <taxon>Eukaryota</taxon>
        <taxon>Metazoa</taxon>
        <taxon>Chordata</taxon>
        <taxon>Craniata</taxon>
        <taxon>Vertebrata</taxon>
        <taxon>Euteleostomi</taxon>
        <taxon>Actinopterygii</taxon>
        <taxon>Neopterygii</taxon>
        <taxon>Teleostei</taxon>
        <taxon>Neoteleostei</taxon>
        <taxon>Acanthomorphata</taxon>
        <taxon>Eupercaria</taxon>
        <taxon>Perciformes</taxon>
        <taxon>Notothenioidei</taxon>
        <taxon>Pogonophryne</taxon>
    </lineage>
</organism>
<accession>A0AAD6A4A9</accession>
<keyword evidence="7" id="KW-1133">Transmembrane helix</keyword>
<comment type="subcellular location">
    <subcellularLocation>
        <location evidence="10">Golgi outpost</location>
    </subcellularLocation>
    <subcellularLocation>
        <location evidence="1">Membrane</location>
        <topology evidence="1">Single-pass type I membrane protein</topology>
    </subcellularLocation>
</comment>
<dbReference type="PANTHER" id="PTHR11884">
    <property type="entry name" value="SELECTIN LIGAND RELATED"/>
    <property type="match status" value="1"/>
</dbReference>
<feature type="non-terminal residue" evidence="12">
    <location>
        <position position="79"/>
    </location>
</feature>
<keyword evidence="8" id="KW-0472">Membrane</keyword>
<evidence type="ECO:0000256" key="8">
    <source>
        <dbReference type="ARBA" id="ARBA00023136"/>
    </source>
</evidence>
<dbReference type="GO" id="GO:0017134">
    <property type="term" value="F:fibroblast growth factor binding"/>
    <property type="evidence" value="ECO:0007669"/>
    <property type="project" value="TreeGrafter"/>
</dbReference>
<proteinExistence type="predicted"/>
<dbReference type="AlphaFoldDB" id="A0AAD6A4A9"/>
<reference evidence="12" key="1">
    <citation type="submission" date="2022-11" db="EMBL/GenBank/DDBJ databases">
        <title>Chromosome-level genome of Pogonophryne albipinna.</title>
        <authorList>
            <person name="Jo E."/>
        </authorList>
    </citation>
    <scope>NUCLEOTIDE SEQUENCE</scope>
    <source>
        <strain evidence="12">SGF0006</strain>
        <tissue evidence="12">Muscle</tissue>
    </source>
</reference>
<dbReference type="InterPro" id="IPR001893">
    <property type="entry name" value="Cys-rich_GLG1_repeat"/>
</dbReference>
<keyword evidence="3" id="KW-0812">Transmembrane</keyword>
<evidence type="ECO:0000256" key="7">
    <source>
        <dbReference type="ARBA" id="ARBA00022989"/>
    </source>
</evidence>
<evidence type="ECO:0000256" key="1">
    <source>
        <dbReference type="ARBA" id="ARBA00004479"/>
    </source>
</evidence>
<name>A0AAD6A4A9_9TELE</name>
<feature type="repeat" description="Cys-rich GLG1" evidence="11">
    <location>
        <begin position="4"/>
        <end position="63"/>
    </location>
</feature>
<evidence type="ECO:0000256" key="9">
    <source>
        <dbReference type="ARBA" id="ARBA00023180"/>
    </source>
</evidence>
<dbReference type="InterPro" id="IPR017873">
    <property type="entry name" value="Cys-rich_GLG1_repeat_euk"/>
</dbReference>
<dbReference type="Pfam" id="PF00839">
    <property type="entry name" value="Cys_rich_FGFR"/>
    <property type="match status" value="1"/>
</dbReference>
<dbReference type="PANTHER" id="PTHR11884:SF1">
    <property type="entry name" value="GOLGI APPARATUS PROTEIN 1"/>
    <property type="match status" value="1"/>
</dbReference>
<evidence type="ECO:0000256" key="6">
    <source>
        <dbReference type="ARBA" id="ARBA00022981"/>
    </source>
</evidence>
<dbReference type="Proteomes" id="UP001219934">
    <property type="component" value="Unassembled WGS sequence"/>
</dbReference>
<evidence type="ECO:0000313" key="13">
    <source>
        <dbReference type="Proteomes" id="UP001219934"/>
    </source>
</evidence>
<comment type="caution">
    <text evidence="12">The sequence shown here is derived from an EMBL/GenBank/DDBJ whole genome shotgun (WGS) entry which is preliminary data.</text>
</comment>
<evidence type="ECO:0000256" key="3">
    <source>
        <dbReference type="ARBA" id="ARBA00022692"/>
    </source>
</evidence>
<evidence type="ECO:0000313" key="12">
    <source>
        <dbReference type="EMBL" id="KAJ4918035.1"/>
    </source>
</evidence>
<evidence type="ECO:0000256" key="10">
    <source>
        <dbReference type="ARBA" id="ARBA00024182"/>
    </source>
</evidence>
<evidence type="ECO:0000256" key="11">
    <source>
        <dbReference type="PROSITE-ProRule" id="PRU00622"/>
    </source>
</evidence>
<keyword evidence="9" id="KW-0325">Glycoprotein</keyword>
<dbReference type="EMBL" id="JAPTMU010001059">
    <property type="protein sequence ID" value="KAJ4918035.1"/>
    <property type="molecule type" value="Genomic_DNA"/>
</dbReference>
<dbReference type="GO" id="GO:0000139">
    <property type="term" value="C:Golgi membrane"/>
    <property type="evidence" value="ECO:0007669"/>
    <property type="project" value="InterPro"/>
</dbReference>
<keyword evidence="4" id="KW-0732">Signal</keyword>
<sequence>MCVQLSRDCKVEVQRILHQRALDVKLDPELQRRCMTDLGKWCSEKTDPGQELECLQDHLEELVSDCRDVVGNLTELESE</sequence>